<organism evidence="1 2">
    <name type="scientific">Anaerovirgula multivorans</name>
    <dbReference type="NCBI Taxonomy" id="312168"/>
    <lineage>
        <taxon>Bacteria</taxon>
        <taxon>Bacillati</taxon>
        <taxon>Bacillota</taxon>
        <taxon>Clostridia</taxon>
        <taxon>Peptostreptococcales</taxon>
        <taxon>Natronincolaceae</taxon>
        <taxon>Anaerovirgula</taxon>
    </lineage>
</organism>
<evidence type="ECO:0000313" key="1">
    <source>
        <dbReference type="EMBL" id="SNS12234.1"/>
    </source>
</evidence>
<reference evidence="1 2" key="1">
    <citation type="submission" date="2017-06" db="EMBL/GenBank/DDBJ databases">
        <authorList>
            <person name="Kim H.J."/>
            <person name="Triplett B.A."/>
        </authorList>
    </citation>
    <scope>NUCLEOTIDE SEQUENCE [LARGE SCALE GENOMIC DNA]</scope>
    <source>
        <strain evidence="1 2">SCA</strain>
    </source>
</reference>
<dbReference type="EMBL" id="FZOJ01000004">
    <property type="protein sequence ID" value="SNS12234.1"/>
    <property type="molecule type" value="Genomic_DNA"/>
</dbReference>
<dbReference type="OrthoDB" id="1953600at2"/>
<evidence type="ECO:0000313" key="2">
    <source>
        <dbReference type="Proteomes" id="UP000198304"/>
    </source>
</evidence>
<sequence length="202" mass="23771">MHHLFLEKEMGELINQADKIDHKTLMAYNKMIGNPKKVGEFIKIFQEAIEKGTSSQTICFKIIEKVRAKNFFSFVMDTVKNSTNVIQIQTIFKSTVALPDEVEVVREYIPIIADMMKRNIDTEVIYHGVCLFYRIITKYPELHEELEKINLTLNHDNLQSLLRKFDILDKWETEGHRGKSKPGYFQDKTLFINFAMKFIKFQ</sequence>
<keyword evidence="2" id="KW-1185">Reference proteome</keyword>
<dbReference type="AlphaFoldDB" id="A0A239BYR9"/>
<name>A0A239BYR9_9FIRM</name>
<accession>A0A239BYR9</accession>
<protein>
    <submittedName>
        <fullName evidence="1">Uncharacterized protein</fullName>
    </submittedName>
</protein>
<dbReference type="RefSeq" id="WP_089281955.1">
    <property type="nucleotide sequence ID" value="NZ_FZOJ01000004.1"/>
</dbReference>
<proteinExistence type="predicted"/>
<gene>
    <name evidence="1" type="ORF">SAMN05446037_1004178</name>
</gene>
<dbReference type="Proteomes" id="UP000198304">
    <property type="component" value="Unassembled WGS sequence"/>
</dbReference>